<gene>
    <name evidence="1" type="ORF">MUY27_07440</name>
</gene>
<reference evidence="1" key="1">
    <citation type="submission" date="2022-04" db="EMBL/GenBank/DDBJ databases">
        <title>Mucilaginibacter sp. RS28 isolated from freshwater.</title>
        <authorList>
            <person name="Ko S.-R."/>
        </authorList>
    </citation>
    <scope>NUCLEOTIDE SEQUENCE</scope>
    <source>
        <strain evidence="1">RS28</strain>
    </source>
</reference>
<dbReference type="PROSITE" id="PS51257">
    <property type="entry name" value="PROKAR_LIPOPROTEIN"/>
    <property type="match status" value="1"/>
</dbReference>
<dbReference type="Proteomes" id="UP001139450">
    <property type="component" value="Unassembled WGS sequence"/>
</dbReference>
<keyword evidence="2" id="KW-1185">Reference proteome</keyword>
<organism evidence="1 2">
    <name type="scientific">Mucilaginibacter straminoryzae</name>
    <dbReference type="NCBI Taxonomy" id="2932774"/>
    <lineage>
        <taxon>Bacteria</taxon>
        <taxon>Pseudomonadati</taxon>
        <taxon>Bacteroidota</taxon>
        <taxon>Sphingobacteriia</taxon>
        <taxon>Sphingobacteriales</taxon>
        <taxon>Sphingobacteriaceae</taxon>
        <taxon>Mucilaginibacter</taxon>
    </lineage>
</organism>
<name>A0A9X2BB77_9SPHI</name>
<dbReference type="EMBL" id="JALJEJ010000003">
    <property type="protein sequence ID" value="MCJ8209537.1"/>
    <property type="molecule type" value="Genomic_DNA"/>
</dbReference>
<dbReference type="AlphaFoldDB" id="A0A9X2BB77"/>
<evidence type="ECO:0000313" key="1">
    <source>
        <dbReference type="EMBL" id="MCJ8209537.1"/>
    </source>
</evidence>
<evidence type="ECO:0000313" key="2">
    <source>
        <dbReference type="Proteomes" id="UP001139450"/>
    </source>
</evidence>
<accession>A0A9X2BB77</accession>
<comment type="caution">
    <text evidence="1">The sequence shown here is derived from an EMBL/GenBank/DDBJ whole genome shotgun (WGS) entry which is preliminary data.</text>
</comment>
<dbReference type="RefSeq" id="WP_245129373.1">
    <property type="nucleotide sequence ID" value="NZ_JALJEJ010000003.1"/>
</dbReference>
<sequence>MKKSALALLLAITASACNNDKQEEKKVLDDILAKHETVMEADGKAVDHKMILDSLLKNNLITAGKDSATALSKDLQTTDERMSNWMQKFNMEYKGKDHADVMKYYNGQRTEINAIDSQLNTLNKQADGLLSKYKKP</sequence>
<proteinExistence type="predicted"/>
<protein>
    <submittedName>
        <fullName evidence="1">Uncharacterized protein</fullName>
    </submittedName>
</protein>